<feature type="domain" description="HTH lysR-type" evidence="5">
    <location>
        <begin position="1"/>
        <end position="53"/>
    </location>
</feature>
<dbReference type="Proteomes" id="UP000027997">
    <property type="component" value="Unassembled WGS sequence"/>
</dbReference>
<evidence type="ECO:0000256" key="1">
    <source>
        <dbReference type="ARBA" id="ARBA00009437"/>
    </source>
</evidence>
<protein>
    <submittedName>
        <fullName evidence="6">LysR family transcriptional regulator</fullName>
    </submittedName>
</protein>
<evidence type="ECO:0000313" key="7">
    <source>
        <dbReference type="Proteomes" id="UP000027997"/>
    </source>
</evidence>
<dbReference type="eggNOG" id="COG0583">
    <property type="taxonomic scope" value="Bacteria"/>
</dbReference>
<dbReference type="InterPro" id="IPR058163">
    <property type="entry name" value="LysR-type_TF_proteobact-type"/>
</dbReference>
<keyword evidence="2" id="KW-0805">Transcription regulation</keyword>
<evidence type="ECO:0000259" key="5">
    <source>
        <dbReference type="PROSITE" id="PS50931"/>
    </source>
</evidence>
<gene>
    <name evidence="6" type="ORF">GV64_17225</name>
</gene>
<dbReference type="GO" id="GO:0043565">
    <property type="term" value="F:sequence-specific DNA binding"/>
    <property type="evidence" value="ECO:0007669"/>
    <property type="project" value="TreeGrafter"/>
</dbReference>
<dbReference type="PANTHER" id="PTHR30537:SF68">
    <property type="entry name" value="TRANSCRIPTIONAL REGULATOR-RELATED"/>
    <property type="match status" value="1"/>
</dbReference>
<dbReference type="AlphaFoldDB" id="A0A081KDL4"/>
<comment type="similarity">
    <text evidence="1">Belongs to the LysR transcriptional regulatory family.</text>
</comment>
<evidence type="ECO:0000256" key="4">
    <source>
        <dbReference type="ARBA" id="ARBA00023163"/>
    </source>
</evidence>
<dbReference type="SUPFAM" id="SSF53850">
    <property type="entry name" value="Periplasmic binding protein-like II"/>
    <property type="match status" value="1"/>
</dbReference>
<dbReference type="InterPro" id="IPR036390">
    <property type="entry name" value="WH_DNA-bd_sf"/>
</dbReference>
<dbReference type="Pfam" id="PF03466">
    <property type="entry name" value="LysR_substrate"/>
    <property type="match status" value="1"/>
</dbReference>
<comment type="caution">
    <text evidence="6">The sequence shown here is derived from an EMBL/GenBank/DDBJ whole genome shotgun (WGS) entry which is preliminary data.</text>
</comment>
<sequence length="300" mass="33901">MLAFLTVVEAGSFTLAADRIGIPKANISRKVSRLEERLGVRLLERTTRTQHLTEAGKRYLTHCKRIQEEVDLAEAAVSEVLNSHRGRLRIGTSVSIGQQILQPDLPRFLHQYPELEMQLNLVNRRVDLIEEGFDMLIRVGKLNDSRLIARRLGTAQRKLFASPEYFNHRSTPQTIDELCGETGKEPGACDILVMGSVHGEHSIELANGRKRKQLTLQPRLLADDFAMIKQGVLDGLGVAIFPEYMCIQEVAEGRLIPVLSNWGMEPVDIFALYPQHRVKIPKVKAFLEFVVELFTQRLSV</sequence>
<dbReference type="Gene3D" id="3.40.190.290">
    <property type="match status" value="1"/>
</dbReference>
<dbReference type="InterPro" id="IPR000847">
    <property type="entry name" value="LysR_HTH_N"/>
</dbReference>
<evidence type="ECO:0000256" key="2">
    <source>
        <dbReference type="ARBA" id="ARBA00023015"/>
    </source>
</evidence>
<name>A0A081KDL4_9GAMM</name>
<dbReference type="GO" id="GO:0006351">
    <property type="term" value="P:DNA-templated transcription"/>
    <property type="evidence" value="ECO:0007669"/>
    <property type="project" value="TreeGrafter"/>
</dbReference>
<dbReference type="InterPro" id="IPR036388">
    <property type="entry name" value="WH-like_DNA-bd_sf"/>
</dbReference>
<dbReference type="STRING" id="305900.GV64_17225"/>
<dbReference type="CDD" id="cd08422">
    <property type="entry name" value="PBP2_CrgA_like"/>
    <property type="match status" value="1"/>
</dbReference>
<dbReference type="PROSITE" id="PS50931">
    <property type="entry name" value="HTH_LYSR"/>
    <property type="match status" value="1"/>
</dbReference>
<dbReference type="Gene3D" id="1.10.10.10">
    <property type="entry name" value="Winged helix-like DNA-binding domain superfamily/Winged helix DNA-binding domain"/>
    <property type="match status" value="1"/>
</dbReference>
<keyword evidence="7" id="KW-1185">Reference proteome</keyword>
<dbReference type="InterPro" id="IPR005119">
    <property type="entry name" value="LysR_subst-bd"/>
</dbReference>
<dbReference type="FunFam" id="1.10.10.10:FF:000001">
    <property type="entry name" value="LysR family transcriptional regulator"/>
    <property type="match status" value="1"/>
</dbReference>
<organism evidence="6 7">
    <name type="scientific">Endozoicomonas elysicola</name>
    <dbReference type="NCBI Taxonomy" id="305900"/>
    <lineage>
        <taxon>Bacteria</taxon>
        <taxon>Pseudomonadati</taxon>
        <taxon>Pseudomonadota</taxon>
        <taxon>Gammaproteobacteria</taxon>
        <taxon>Oceanospirillales</taxon>
        <taxon>Endozoicomonadaceae</taxon>
        <taxon>Endozoicomonas</taxon>
    </lineage>
</organism>
<evidence type="ECO:0000313" key="6">
    <source>
        <dbReference type="EMBL" id="KEI72240.1"/>
    </source>
</evidence>
<dbReference type="PANTHER" id="PTHR30537">
    <property type="entry name" value="HTH-TYPE TRANSCRIPTIONAL REGULATOR"/>
    <property type="match status" value="1"/>
</dbReference>
<keyword evidence="3" id="KW-0238">DNA-binding</keyword>
<dbReference type="Pfam" id="PF00126">
    <property type="entry name" value="HTH_1"/>
    <property type="match status" value="1"/>
</dbReference>
<keyword evidence="4" id="KW-0804">Transcription</keyword>
<evidence type="ECO:0000256" key="3">
    <source>
        <dbReference type="ARBA" id="ARBA00023125"/>
    </source>
</evidence>
<dbReference type="SUPFAM" id="SSF46785">
    <property type="entry name" value="Winged helix' DNA-binding domain"/>
    <property type="match status" value="1"/>
</dbReference>
<accession>A0A081KDL4</accession>
<dbReference type="EMBL" id="JOJP01000001">
    <property type="protein sequence ID" value="KEI72240.1"/>
    <property type="molecule type" value="Genomic_DNA"/>
</dbReference>
<proteinExistence type="inferred from homology"/>
<dbReference type="GO" id="GO:0003700">
    <property type="term" value="F:DNA-binding transcription factor activity"/>
    <property type="evidence" value="ECO:0007669"/>
    <property type="project" value="InterPro"/>
</dbReference>
<reference evidence="6 7" key="1">
    <citation type="submission" date="2014-06" db="EMBL/GenBank/DDBJ databases">
        <title>Whole Genome Sequences of Three Symbiotic Endozoicomonas Bacteria.</title>
        <authorList>
            <person name="Neave M.J."/>
            <person name="Apprill A."/>
            <person name="Voolstra C.R."/>
        </authorList>
    </citation>
    <scope>NUCLEOTIDE SEQUENCE [LARGE SCALE GENOMIC DNA]</scope>
    <source>
        <strain evidence="6 7">DSM 22380</strain>
    </source>
</reference>